<dbReference type="Proteomes" id="UP001345963">
    <property type="component" value="Unassembled WGS sequence"/>
</dbReference>
<comment type="caution">
    <text evidence="1">The sequence shown here is derived from an EMBL/GenBank/DDBJ whole genome shotgun (WGS) entry which is preliminary data.</text>
</comment>
<dbReference type="EMBL" id="JAHUTI010067089">
    <property type="protein sequence ID" value="MED6253464.1"/>
    <property type="molecule type" value="Genomic_DNA"/>
</dbReference>
<organism evidence="1 2">
    <name type="scientific">Ataeniobius toweri</name>
    <dbReference type="NCBI Taxonomy" id="208326"/>
    <lineage>
        <taxon>Eukaryota</taxon>
        <taxon>Metazoa</taxon>
        <taxon>Chordata</taxon>
        <taxon>Craniata</taxon>
        <taxon>Vertebrata</taxon>
        <taxon>Euteleostomi</taxon>
        <taxon>Actinopterygii</taxon>
        <taxon>Neopterygii</taxon>
        <taxon>Teleostei</taxon>
        <taxon>Neoteleostei</taxon>
        <taxon>Acanthomorphata</taxon>
        <taxon>Ovalentaria</taxon>
        <taxon>Atherinomorphae</taxon>
        <taxon>Cyprinodontiformes</taxon>
        <taxon>Goodeidae</taxon>
        <taxon>Ataeniobius</taxon>
    </lineage>
</organism>
<gene>
    <name evidence="1" type="ORF">ATANTOWER_030278</name>
</gene>
<proteinExistence type="predicted"/>
<sequence>MEAEMRKKDPDHQFVEDLMVATFSQRRKEIVGDQPLIAEVLSRWPALFNERQIKAEFKRIVNTDLLQSFLDGLDSLVPRLLELYKSAARSGKKQALKCILDCLVRDDTNERRRAAALLGLPQYISGEDPANVIRICDAHVEILEEDMKGMQLGLLIGCESGEPDAIPREVFDVAVVVEETIVLHNIKDVVVAFSLLMGVIYCMKS</sequence>
<name>A0ABU7BVR4_9TELE</name>
<dbReference type="PANTHER" id="PTHR31025:SF19">
    <property type="entry name" value="SI:CH73-42K18.1-RELATED"/>
    <property type="match status" value="1"/>
</dbReference>
<evidence type="ECO:0000313" key="2">
    <source>
        <dbReference type="Proteomes" id="UP001345963"/>
    </source>
</evidence>
<reference evidence="1 2" key="1">
    <citation type="submission" date="2021-07" db="EMBL/GenBank/DDBJ databases">
        <authorList>
            <person name="Palmer J.M."/>
        </authorList>
    </citation>
    <scope>NUCLEOTIDE SEQUENCE [LARGE SCALE GENOMIC DNA]</scope>
    <source>
        <strain evidence="1 2">AT_MEX2019</strain>
        <tissue evidence="1">Muscle</tissue>
    </source>
</reference>
<evidence type="ECO:0000313" key="1">
    <source>
        <dbReference type="EMBL" id="MED6253464.1"/>
    </source>
</evidence>
<keyword evidence="2" id="KW-1185">Reference proteome</keyword>
<dbReference type="PANTHER" id="PTHR31025">
    <property type="entry name" value="SI:CH211-196P9.1-RELATED"/>
    <property type="match status" value="1"/>
</dbReference>
<protein>
    <submittedName>
        <fullName evidence="1">Uncharacterized protein</fullName>
    </submittedName>
</protein>
<accession>A0ABU7BVR4</accession>